<evidence type="ECO:0000313" key="3">
    <source>
        <dbReference type="Proteomes" id="UP000249619"/>
    </source>
</evidence>
<sequence length="291" mass="32469">MDHDIDLVDFRSGPVSANKDGDDDDSDSDSDFSDTILTPSTPRPAIDRSLSQLFEPEHPKPSLAVKGSTILDRPSNKLPNTSTIMDRLTRARAMKSEIPSNITTRVPPATNPNTPLPFAAAEDAENSLIKTLRQDQNLEWSEIADQVNAQRLAKNEPATFTPNTAYSRYVRSAQVLPKPLAEIGFDAKDYMHLRHPHLTASDNMANTSNNKAGKKRIKDYNNATELKGNMRQFVGADVVRGELASAETTEMLVQAVAKVERNFWKVVADEMERAGTRFYEAEELARRYHEI</sequence>
<dbReference type="Proteomes" id="UP000249619">
    <property type="component" value="Unassembled WGS sequence"/>
</dbReference>
<feature type="compositionally biased region" description="Acidic residues" evidence="1">
    <location>
        <begin position="21"/>
        <end position="32"/>
    </location>
</feature>
<comment type="caution">
    <text evidence="2">The sequence shown here is derived from an EMBL/GenBank/DDBJ whole genome shotgun (WGS) entry which is preliminary data.</text>
</comment>
<evidence type="ECO:0000313" key="2">
    <source>
        <dbReference type="EMBL" id="RAR09735.1"/>
    </source>
</evidence>
<reference evidence="3" key="1">
    <citation type="submission" date="2018-05" db="EMBL/GenBank/DDBJ databases">
        <title>Draft genome sequence of Stemphylium lycopersici strain CIDEFI 213.</title>
        <authorList>
            <person name="Medina R."/>
            <person name="Franco M.E.E."/>
            <person name="Lucentini C.G."/>
            <person name="Saparrat M.C.N."/>
            <person name="Balatti P.A."/>
        </authorList>
    </citation>
    <scope>NUCLEOTIDE SEQUENCE [LARGE SCALE GENOMIC DNA]</scope>
    <source>
        <strain evidence="3">CIDEFI 213</strain>
    </source>
</reference>
<evidence type="ECO:0000256" key="1">
    <source>
        <dbReference type="SAM" id="MobiDB-lite"/>
    </source>
</evidence>
<name>A0A364N1V9_STELY</name>
<accession>A0A364N1V9</accession>
<dbReference type="EMBL" id="QGDH01000072">
    <property type="protein sequence ID" value="RAR09735.1"/>
    <property type="molecule type" value="Genomic_DNA"/>
</dbReference>
<organism evidence="2 3">
    <name type="scientific">Stemphylium lycopersici</name>
    <name type="common">Tomato gray leaf spot disease fungus</name>
    <name type="synonym">Thyrospora lycopersici</name>
    <dbReference type="NCBI Taxonomy" id="183478"/>
    <lineage>
        <taxon>Eukaryota</taxon>
        <taxon>Fungi</taxon>
        <taxon>Dikarya</taxon>
        <taxon>Ascomycota</taxon>
        <taxon>Pezizomycotina</taxon>
        <taxon>Dothideomycetes</taxon>
        <taxon>Pleosporomycetidae</taxon>
        <taxon>Pleosporales</taxon>
        <taxon>Pleosporineae</taxon>
        <taxon>Pleosporaceae</taxon>
        <taxon>Stemphylium</taxon>
    </lineage>
</organism>
<keyword evidence="3" id="KW-1185">Reference proteome</keyword>
<proteinExistence type="predicted"/>
<dbReference type="AlphaFoldDB" id="A0A364N1V9"/>
<feature type="region of interest" description="Disordered" evidence="1">
    <location>
        <begin position="1"/>
        <end position="82"/>
    </location>
</feature>
<protein>
    <submittedName>
        <fullName evidence="2">Uncharacterized protein</fullName>
    </submittedName>
</protein>
<gene>
    <name evidence="2" type="ORF">DDE83_005381</name>
</gene>